<proteinExistence type="predicted"/>
<keyword evidence="1" id="KW-0472">Membrane</keyword>
<feature type="non-terminal residue" evidence="2">
    <location>
        <position position="1"/>
    </location>
</feature>
<gene>
    <name evidence="2" type="ORF">S06H3_20957</name>
</gene>
<feature type="transmembrane region" description="Helical" evidence="1">
    <location>
        <begin position="66"/>
        <end position="93"/>
    </location>
</feature>
<comment type="caution">
    <text evidence="2">The sequence shown here is derived from an EMBL/GenBank/DDBJ whole genome shotgun (WGS) entry which is preliminary data.</text>
</comment>
<dbReference type="AlphaFoldDB" id="X1LA80"/>
<accession>X1LA80</accession>
<feature type="transmembrane region" description="Helical" evidence="1">
    <location>
        <begin position="6"/>
        <end position="24"/>
    </location>
</feature>
<keyword evidence="1" id="KW-1133">Transmembrane helix</keyword>
<dbReference type="EMBL" id="BARV01010927">
    <property type="protein sequence ID" value="GAI02771.1"/>
    <property type="molecule type" value="Genomic_DNA"/>
</dbReference>
<protein>
    <submittedName>
        <fullName evidence="2">Uncharacterized protein</fullName>
    </submittedName>
</protein>
<reference evidence="2" key="1">
    <citation type="journal article" date="2014" name="Front. Microbiol.">
        <title>High frequency of phylogenetically diverse reductive dehalogenase-homologous genes in deep subseafloor sedimentary metagenomes.</title>
        <authorList>
            <person name="Kawai M."/>
            <person name="Futagami T."/>
            <person name="Toyoda A."/>
            <person name="Takaki Y."/>
            <person name="Nishi S."/>
            <person name="Hori S."/>
            <person name="Arai W."/>
            <person name="Tsubouchi T."/>
            <person name="Morono Y."/>
            <person name="Uchiyama I."/>
            <person name="Ito T."/>
            <person name="Fujiyama A."/>
            <person name="Inagaki F."/>
            <person name="Takami H."/>
        </authorList>
    </citation>
    <scope>NUCLEOTIDE SEQUENCE</scope>
    <source>
        <strain evidence="2">Expedition CK06-06</strain>
    </source>
</reference>
<evidence type="ECO:0000313" key="2">
    <source>
        <dbReference type="EMBL" id="GAI02771.1"/>
    </source>
</evidence>
<keyword evidence="1" id="KW-0812">Transmembrane</keyword>
<evidence type="ECO:0000256" key="1">
    <source>
        <dbReference type="SAM" id="Phobius"/>
    </source>
</evidence>
<feature type="transmembrane region" description="Helical" evidence="1">
    <location>
        <begin position="36"/>
        <end position="60"/>
    </location>
</feature>
<sequence length="96" mass="10098">DGAKVSIAGFFILLAIAILLRRIGNKLVPLVMPAGRLRTIALGWAGGFLGSWVGGVWWQFGPKVAGINLVAAVIGCALFILFVGVVPFIKILLGKL</sequence>
<name>X1LA80_9ZZZZ</name>
<organism evidence="2">
    <name type="scientific">marine sediment metagenome</name>
    <dbReference type="NCBI Taxonomy" id="412755"/>
    <lineage>
        <taxon>unclassified sequences</taxon>
        <taxon>metagenomes</taxon>
        <taxon>ecological metagenomes</taxon>
    </lineage>
</organism>